<evidence type="ECO:0008006" key="11">
    <source>
        <dbReference type="Google" id="ProtNLM"/>
    </source>
</evidence>
<evidence type="ECO:0000256" key="4">
    <source>
        <dbReference type="ARBA" id="ARBA00022525"/>
    </source>
</evidence>
<evidence type="ECO:0000256" key="2">
    <source>
        <dbReference type="ARBA" id="ARBA00004442"/>
    </source>
</evidence>
<dbReference type="Proteomes" id="UP000253099">
    <property type="component" value="Unassembled WGS sequence"/>
</dbReference>
<gene>
    <name evidence="9" type="ORF">ALNOE001_08640</name>
</gene>
<dbReference type="InterPro" id="IPR003368">
    <property type="entry name" value="POMP_repeat"/>
</dbReference>
<keyword evidence="10" id="KW-1185">Reference proteome</keyword>
<accession>A0A366MD01</accession>
<evidence type="ECO:0000313" key="10">
    <source>
        <dbReference type="Proteomes" id="UP000253099"/>
    </source>
</evidence>
<name>A0A366MD01_9EURY</name>
<evidence type="ECO:0000256" key="1">
    <source>
        <dbReference type="ARBA" id="ARBA00004196"/>
    </source>
</evidence>
<keyword evidence="6 8" id="KW-0472">Membrane</keyword>
<evidence type="ECO:0000256" key="7">
    <source>
        <dbReference type="ARBA" id="ARBA00023237"/>
    </source>
</evidence>
<dbReference type="GO" id="GO:0005576">
    <property type="term" value="C:extracellular region"/>
    <property type="evidence" value="ECO:0007669"/>
    <property type="project" value="UniProtKB-SubCell"/>
</dbReference>
<feature type="transmembrane region" description="Helical" evidence="8">
    <location>
        <begin position="55"/>
        <end position="75"/>
    </location>
</feature>
<reference evidence="9 10" key="1">
    <citation type="submission" date="2018-06" db="EMBL/GenBank/DDBJ databases">
        <title>Genomic insight into two independent archaeal endosymbiosis events.</title>
        <authorList>
            <person name="Lind A.E."/>
            <person name="Lewis W.H."/>
            <person name="Spang A."/>
            <person name="Guy L."/>
            <person name="Embley M.T."/>
            <person name="Ettema T.J.G."/>
        </authorList>
    </citation>
    <scope>NUCLEOTIDE SEQUENCE [LARGE SCALE GENOMIC DNA]</scope>
    <source>
        <strain evidence="9">NOE</strain>
    </source>
</reference>
<keyword evidence="5" id="KW-0732">Signal</keyword>
<keyword evidence="8" id="KW-1133">Transmembrane helix</keyword>
<dbReference type="AlphaFoldDB" id="A0A366MD01"/>
<comment type="caution">
    <text evidence="9">The sequence shown here is derived from an EMBL/GenBank/DDBJ whole genome shotgun (WGS) entry which is preliminary data.</text>
</comment>
<evidence type="ECO:0000256" key="6">
    <source>
        <dbReference type="ARBA" id="ARBA00023136"/>
    </source>
</evidence>
<evidence type="ECO:0000313" key="9">
    <source>
        <dbReference type="EMBL" id="RBQ23580.1"/>
    </source>
</evidence>
<dbReference type="EMBL" id="NIZT01000023">
    <property type="protein sequence ID" value="RBQ23580.1"/>
    <property type="molecule type" value="Genomic_DNA"/>
</dbReference>
<keyword evidence="4" id="KW-0964">Secreted</keyword>
<proteinExistence type="predicted"/>
<keyword evidence="8" id="KW-0812">Transmembrane</keyword>
<comment type="subcellular location">
    <subcellularLocation>
        <location evidence="1">Cell envelope</location>
    </subcellularLocation>
    <subcellularLocation>
        <location evidence="2">Cell outer membrane</location>
    </subcellularLocation>
    <subcellularLocation>
        <location evidence="3">Secreted</location>
    </subcellularLocation>
</comment>
<evidence type="ECO:0000256" key="3">
    <source>
        <dbReference type="ARBA" id="ARBA00004613"/>
    </source>
</evidence>
<protein>
    <recommendedName>
        <fullName evidence="11">Right handed beta helix domain-containing protein</fullName>
    </recommendedName>
</protein>
<keyword evidence="7" id="KW-0998">Cell outer membrane</keyword>
<dbReference type="Pfam" id="PF02415">
    <property type="entry name" value="Chlam_PMP"/>
    <property type="match status" value="1"/>
</dbReference>
<organism evidence="9 10">
    <name type="scientific">Candidatus Methanobinarius endosymbioticus</name>
    <dbReference type="NCBI Taxonomy" id="2006182"/>
    <lineage>
        <taxon>Archaea</taxon>
        <taxon>Methanobacteriati</taxon>
        <taxon>Methanobacteriota</taxon>
        <taxon>Methanomada group</taxon>
        <taxon>Methanobacteria</taxon>
        <taxon>Methanobacteriales</taxon>
        <taxon>Methanobacteriaceae</taxon>
        <taxon>Candidatus Methanobinarius</taxon>
    </lineage>
</organism>
<evidence type="ECO:0000256" key="5">
    <source>
        <dbReference type="ARBA" id="ARBA00022729"/>
    </source>
</evidence>
<evidence type="ECO:0000256" key="8">
    <source>
        <dbReference type="SAM" id="Phobius"/>
    </source>
</evidence>
<sequence>MINLNIINFHETLGSAIYNSGTLNIINCTFTKNTANYGGVLKVIGSNFVNNTAELWYGGVVYNYGVGVLRLFFVLF</sequence>